<evidence type="ECO:0000313" key="1">
    <source>
        <dbReference type="EMBL" id="OUJ02298.1"/>
    </source>
</evidence>
<evidence type="ECO:0000313" key="2">
    <source>
        <dbReference type="Proteomes" id="UP000194999"/>
    </source>
</evidence>
<organism evidence="1 2">
    <name type="scientific">Acetobacter orientalis</name>
    <dbReference type="NCBI Taxonomy" id="146474"/>
    <lineage>
        <taxon>Bacteria</taxon>
        <taxon>Pseudomonadati</taxon>
        <taxon>Pseudomonadota</taxon>
        <taxon>Alphaproteobacteria</taxon>
        <taxon>Acetobacterales</taxon>
        <taxon>Acetobacteraceae</taxon>
        <taxon>Acetobacter</taxon>
    </lineage>
</organism>
<gene>
    <name evidence="1" type="ORF">HK15_06095</name>
</gene>
<name>A0A252BD53_9PROT</name>
<dbReference type="AlphaFoldDB" id="A0A252BD53"/>
<sequence>MGQLFFEKWGVVKRFRRASKTQTQQELIYANPCHTGLNTNRGGTADVPTNTTAAFVLKAGKNTTAPDATGAAKAALREGESKAVEQKDCFILRRDHFFIIFVVRQKFETERALGVNATFSVITQIKIF</sequence>
<comment type="caution">
    <text evidence="1">The sequence shown here is derived from an EMBL/GenBank/DDBJ whole genome shotgun (WGS) entry which is preliminary data.</text>
</comment>
<dbReference type="EMBL" id="JOOY01000026">
    <property type="protein sequence ID" value="OUJ02298.1"/>
    <property type="molecule type" value="Genomic_DNA"/>
</dbReference>
<reference evidence="1 2" key="1">
    <citation type="submission" date="2014-06" db="EMBL/GenBank/DDBJ databases">
        <authorList>
            <person name="Ju J."/>
            <person name="Zhang J."/>
        </authorList>
    </citation>
    <scope>NUCLEOTIDE SEQUENCE [LARGE SCALE GENOMIC DNA]</scope>
    <source>
        <strain evidence="1">DmW_048</strain>
    </source>
</reference>
<proteinExistence type="predicted"/>
<accession>A0A252BD53</accession>
<protein>
    <submittedName>
        <fullName evidence="1">Uncharacterized protein</fullName>
    </submittedName>
</protein>
<dbReference type="Proteomes" id="UP000194999">
    <property type="component" value="Unassembled WGS sequence"/>
</dbReference>